<name>A0AAV4SYU2_9ARAC</name>
<proteinExistence type="predicted"/>
<dbReference type="EMBL" id="BPLQ01008698">
    <property type="protein sequence ID" value="GIY38965.1"/>
    <property type="molecule type" value="Genomic_DNA"/>
</dbReference>
<evidence type="ECO:0000313" key="1">
    <source>
        <dbReference type="EMBL" id="GIY38965.1"/>
    </source>
</evidence>
<keyword evidence="2" id="KW-1185">Reference proteome</keyword>
<protein>
    <submittedName>
        <fullName evidence="1">Uncharacterized protein</fullName>
    </submittedName>
</protein>
<reference evidence="1 2" key="1">
    <citation type="submission" date="2021-06" db="EMBL/GenBank/DDBJ databases">
        <title>Caerostris darwini draft genome.</title>
        <authorList>
            <person name="Kono N."/>
            <person name="Arakawa K."/>
        </authorList>
    </citation>
    <scope>NUCLEOTIDE SEQUENCE [LARGE SCALE GENOMIC DNA]</scope>
</reference>
<organism evidence="1 2">
    <name type="scientific">Caerostris darwini</name>
    <dbReference type="NCBI Taxonomy" id="1538125"/>
    <lineage>
        <taxon>Eukaryota</taxon>
        <taxon>Metazoa</taxon>
        <taxon>Ecdysozoa</taxon>
        <taxon>Arthropoda</taxon>
        <taxon>Chelicerata</taxon>
        <taxon>Arachnida</taxon>
        <taxon>Araneae</taxon>
        <taxon>Araneomorphae</taxon>
        <taxon>Entelegynae</taxon>
        <taxon>Araneoidea</taxon>
        <taxon>Araneidae</taxon>
        <taxon>Caerostris</taxon>
    </lineage>
</organism>
<gene>
    <name evidence="1" type="ORF">CDAR_412411</name>
</gene>
<sequence>MSNVLGSTVLKSVTSGEQMASSPHLFRPTKRCVVIGSYVANLSLRTCGDSLIFQQEHVEDISIMLEEYVNLDFANKISVIVLV</sequence>
<dbReference type="AlphaFoldDB" id="A0AAV4SYU2"/>
<comment type="caution">
    <text evidence="1">The sequence shown here is derived from an EMBL/GenBank/DDBJ whole genome shotgun (WGS) entry which is preliminary data.</text>
</comment>
<dbReference type="Proteomes" id="UP001054837">
    <property type="component" value="Unassembled WGS sequence"/>
</dbReference>
<evidence type="ECO:0000313" key="2">
    <source>
        <dbReference type="Proteomes" id="UP001054837"/>
    </source>
</evidence>
<accession>A0AAV4SYU2</accession>